<dbReference type="AlphaFoldDB" id="A0A1Y2EKY2"/>
<reference evidence="2 3" key="1">
    <citation type="submission" date="2016-07" db="EMBL/GenBank/DDBJ databases">
        <title>Pervasive Adenine N6-methylation of Active Genes in Fungi.</title>
        <authorList>
            <consortium name="DOE Joint Genome Institute"/>
            <person name="Mondo S.J."/>
            <person name="Dannebaum R.O."/>
            <person name="Kuo R.C."/>
            <person name="Labutti K."/>
            <person name="Haridas S."/>
            <person name="Kuo A."/>
            <person name="Salamov A."/>
            <person name="Ahrendt S.R."/>
            <person name="Lipzen A."/>
            <person name="Sullivan W."/>
            <person name="Andreopoulos W.B."/>
            <person name="Clum A."/>
            <person name="Lindquist E."/>
            <person name="Daum C."/>
            <person name="Ramamoorthy G.K."/>
            <person name="Gryganskyi A."/>
            <person name="Culley D."/>
            <person name="Magnuson J.K."/>
            <person name="James T.Y."/>
            <person name="O'Malley M.A."/>
            <person name="Stajich J.E."/>
            <person name="Spatafora J.W."/>
            <person name="Visel A."/>
            <person name="Grigoriev I.V."/>
        </authorList>
    </citation>
    <scope>NUCLEOTIDE SEQUENCE [LARGE SCALE GENOMIC DNA]</scope>
    <source>
        <strain evidence="2 3">62-1032</strain>
    </source>
</reference>
<sequence length="390" mass="42993">MEWSNLGTALARRGNHLDPQPARLLLFYSLRRHSQLALVRGGAREAQEQRAVRRLPCYAPGSSFAFTSSPTEYARRTPITPPSSNSPLGQVGRRSSHAQRTPPPPPSPGFGFYGDKDSVMAPARSRSMKGTFSMRSSFGASSTGAEDDVKPFISVEGALLREKAMCDTSTGVSFPSDSSSLPSLPRPSQLGASSSSAPILRDLPVDTTHAVDLPLNEEDVYLLVDRCLNTPSNRDAARVVRELTVSARVLKSSPQGRLEPHLKLQLTHPSTLDRTLPSSFTSFEAIEHPTPPILHLSPPSQHLLIFHFPPRSFTPTPKVDFGSGHWWRNQICQGVHPMASNSNWTGRYDPPFKMRRRNRVLHHFETCQLGEAHQALRDFATVLRLAEGGK</sequence>
<name>A0A1Y2EKY2_9BASI</name>
<organism evidence="2 3">
    <name type="scientific">Leucosporidium creatinivorum</name>
    <dbReference type="NCBI Taxonomy" id="106004"/>
    <lineage>
        <taxon>Eukaryota</taxon>
        <taxon>Fungi</taxon>
        <taxon>Dikarya</taxon>
        <taxon>Basidiomycota</taxon>
        <taxon>Pucciniomycotina</taxon>
        <taxon>Microbotryomycetes</taxon>
        <taxon>Leucosporidiales</taxon>
        <taxon>Leucosporidium</taxon>
    </lineage>
</organism>
<evidence type="ECO:0000313" key="3">
    <source>
        <dbReference type="Proteomes" id="UP000193467"/>
    </source>
</evidence>
<dbReference type="Proteomes" id="UP000193467">
    <property type="component" value="Unassembled WGS sequence"/>
</dbReference>
<evidence type="ECO:0000313" key="2">
    <source>
        <dbReference type="EMBL" id="ORY72202.1"/>
    </source>
</evidence>
<feature type="region of interest" description="Disordered" evidence="1">
    <location>
        <begin position="168"/>
        <end position="196"/>
    </location>
</feature>
<keyword evidence="3" id="KW-1185">Reference proteome</keyword>
<accession>A0A1Y2EKY2</accession>
<dbReference type="EMBL" id="MCGR01000053">
    <property type="protein sequence ID" value="ORY72202.1"/>
    <property type="molecule type" value="Genomic_DNA"/>
</dbReference>
<feature type="region of interest" description="Disordered" evidence="1">
    <location>
        <begin position="69"/>
        <end position="118"/>
    </location>
</feature>
<proteinExistence type="predicted"/>
<feature type="compositionally biased region" description="Low complexity" evidence="1">
    <location>
        <begin position="173"/>
        <end position="190"/>
    </location>
</feature>
<evidence type="ECO:0000256" key="1">
    <source>
        <dbReference type="SAM" id="MobiDB-lite"/>
    </source>
</evidence>
<protein>
    <submittedName>
        <fullName evidence="2">Uncharacterized protein</fullName>
    </submittedName>
</protein>
<gene>
    <name evidence="2" type="ORF">BCR35DRAFT_164296</name>
</gene>
<dbReference type="InParanoid" id="A0A1Y2EKY2"/>
<comment type="caution">
    <text evidence="2">The sequence shown here is derived from an EMBL/GenBank/DDBJ whole genome shotgun (WGS) entry which is preliminary data.</text>
</comment>